<keyword evidence="3" id="KW-0731">Sigma factor</keyword>
<evidence type="ECO:0000256" key="3">
    <source>
        <dbReference type="ARBA" id="ARBA00023082"/>
    </source>
</evidence>
<evidence type="ECO:0000259" key="5">
    <source>
        <dbReference type="Pfam" id="PF04542"/>
    </source>
</evidence>
<keyword evidence="4" id="KW-0804">Transcription</keyword>
<dbReference type="InterPro" id="IPR013325">
    <property type="entry name" value="RNA_pol_sigma_r2"/>
</dbReference>
<dbReference type="InterPro" id="IPR007627">
    <property type="entry name" value="RNA_pol_sigma70_r2"/>
</dbReference>
<dbReference type="InterPro" id="IPR013249">
    <property type="entry name" value="RNA_pol_sigma70_r4_t2"/>
</dbReference>
<proteinExistence type="inferred from homology"/>
<dbReference type="InterPro" id="IPR039425">
    <property type="entry name" value="RNA_pol_sigma-70-like"/>
</dbReference>
<dbReference type="InterPro" id="IPR036388">
    <property type="entry name" value="WH-like_DNA-bd_sf"/>
</dbReference>
<accession>A0ABV8USH3</accession>
<comment type="similarity">
    <text evidence="1">Belongs to the sigma-70 factor family. ECF subfamily.</text>
</comment>
<dbReference type="Gene3D" id="1.10.1740.10">
    <property type="match status" value="1"/>
</dbReference>
<evidence type="ECO:0000259" key="6">
    <source>
        <dbReference type="Pfam" id="PF08281"/>
    </source>
</evidence>
<dbReference type="InterPro" id="IPR013324">
    <property type="entry name" value="RNA_pol_sigma_r3/r4-like"/>
</dbReference>
<dbReference type="PANTHER" id="PTHR43133:SF60">
    <property type="entry name" value="RNA POLYMERASE SIGMA FACTOR SIGV"/>
    <property type="match status" value="1"/>
</dbReference>
<protein>
    <submittedName>
        <fullName evidence="7">Sigma-70 family RNA polymerase sigma factor</fullName>
    </submittedName>
</protein>
<dbReference type="Proteomes" id="UP001595733">
    <property type="component" value="Unassembled WGS sequence"/>
</dbReference>
<feature type="domain" description="RNA polymerase sigma factor 70 region 4 type 2" evidence="6">
    <location>
        <begin position="114"/>
        <end position="164"/>
    </location>
</feature>
<dbReference type="NCBIfam" id="TIGR02937">
    <property type="entry name" value="sigma70-ECF"/>
    <property type="match status" value="1"/>
</dbReference>
<evidence type="ECO:0000313" key="7">
    <source>
        <dbReference type="EMBL" id="MFC4353865.1"/>
    </source>
</evidence>
<evidence type="ECO:0000256" key="1">
    <source>
        <dbReference type="ARBA" id="ARBA00010641"/>
    </source>
</evidence>
<dbReference type="InterPro" id="IPR014284">
    <property type="entry name" value="RNA_pol_sigma-70_dom"/>
</dbReference>
<feature type="domain" description="RNA polymerase sigma-70 region 2" evidence="5">
    <location>
        <begin position="15"/>
        <end position="79"/>
    </location>
</feature>
<dbReference type="EMBL" id="JBHSEF010000009">
    <property type="protein sequence ID" value="MFC4353865.1"/>
    <property type="molecule type" value="Genomic_DNA"/>
</dbReference>
<dbReference type="Pfam" id="PF08281">
    <property type="entry name" value="Sigma70_r4_2"/>
    <property type="match status" value="1"/>
</dbReference>
<evidence type="ECO:0000256" key="2">
    <source>
        <dbReference type="ARBA" id="ARBA00023015"/>
    </source>
</evidence>
<evidence type="ECO:0000256" key="4">
    <source>
        <dbReference type="ARBA" id="ARBA00023163"/>
    </source>
</evidence>
<dbReference type="Gene3D" id="1.10.10.10">
    <property type="entry name" value="Winged helix-like DNA-binding domain superfamily/Winged helix DNA-binding domain"/>
    <property type="match status" value="1"/>
</dbReference>
<reference evidence="8" key="1">
    <citation type="journal article" date="2019" name="Int. J. Syst. Evol. Microbiol.">
        <title>The Global Catalogue of Microorganisms (GCM) 10K type strain sequencing project: providing services to taxonomists for standard genome sequencing and annotation.</title>
        <authorList>
            <consortium name="The Broad Institute Genomics Platform"/>
            <consortium name="The Broad Institute Genome Sequencing Center for Infectious Disease"/>
            <person name="Wu L."/>
            <person name="Ma J."/>
        </authorList>
    </citation>
    <scope>NUCLEOTIDE SEQUENCE [LARGE SCALE GENOMIC DNA]</scope>
    <source>
        <strain evidence="8">CCUG 50353</strain>
    </source>
</reference>
<gene>
    <name evidence="7" type="ORF">ACFO0S_02140</name>
</gene>
<organism evidence="7 8">
    <name type="scientific">Chryseomicrobium palamuruense</name>
    <dbReference type="NCBI Taxonomy" id="682973"/>
    <lineage>
        <taxon>Bacteria</taxon>
        <taxon>Bacillati</taxon>
        <taxon>Bacillota</taxon>
        <taxon>Bacilli</taxon>
        <taxon>Bacillales</taxon>
        <taxon>Caryophanaceae</taxon>
        <taxon>Chryseomicrobium</taxon>
    </lineage>
</organism>
<dbReference type="PANTHER" id="PTHR43133">
    <property type="entry name" value="RNA POLYMERASE ECF-TYPE SIGMA FACTO"/>
    <property type="match status" value="1"/>
</dbReference>
<keyword evidence="2" id="KW-0805">Transcription regulation</keyword>
<keyword evidence="8" id="KW-1185">Reference proteome</keyword>
<sequence>MFNSEEKLKLDFEKMVDNYGEALMRLAFTYVKNRQVAEDIVQDVFIRAYEKIDDFRGESSYQTYLYRMTVNRCHDHFRSWSFRNLIFSDKNFNYKRQENSVETEMLSETVHNVLGEEILSLPLKYREVIVFHYYKEYSINQIANILAISTNTVKTRLRRAKAKLKEKMSDKVGDRNG</sequence>
<dbReference type="SUPFAM" id="SSF88946">
    <property type="entry name" value="Sigma2 domain of RNA polymerase sigma factors"/>
    <property type="match status" value="1"/>
</dbReference>
<name>A0ABV8USH3_9BACL</name>
<evidence type="ECO:0000313" key="8">
    <source>
        <dbReference type="Proteomes" id="UP001595733"/>
    </source>
</evidence>
<dbReference type="SUPFAM" id="SSF88659">
    <property type="entry name" value="Sigma3 and sigma4 domains of RNA polymerase sigma factors"/>
    <property type="match status" value="1"/>
</dbReference>
<comment type="caution">
    <text evidence="7">The sequence shown here is derived from an EMBL/GenBank/DDBJ whole genome shotgun (WGS) entry which is preliminary data.</text>
</comment>
<dbReference type="Pfam" id="PF04542">
    <property type="entry name" value="Sigma70_r2"/>
    <property type="match status" value="1"/>
</dbReference>
<dbReference type="CDD" id="cd06171">
    <property type="entry name" value="Sigma70_r4"/>
    <property type="match status" value="1"/>
</dbReference>